<sequence length="113" mass="12160">MGVWHGDEFSGLNACGGSSQRWACPISFGAMRKKGVLSRVLLERVWESAPTTKKGTVSSKCKSVSAAPNPFSSKFLHARILTIASSRFGSLLDAADIFADDPAIIITGKNRCW</sequence>
<gene>
    <name evidence="1" type="ORF">HNY73_001862</name>
</gene>
<reference evidence="1" key="2">
    <citation type="submission" date="2020-06" db="EMBL/GenBank/DDBJ databases">
        <authorList>
            <person name="Sheffer M."/>
        </authorList>
    </citation>
    <scope>NUCLEOTIDE SEQUENCE</scope>
</reference>
<reference evidence="1" key="1">
    <citation type="journal article" date="2020" name="bioRxiv">
        <title>Chromosome-level reference genome of the European wasp spider Argiope bruennichi: a resource for studies on range expansion and evolutionary adaptation.</title>
        <authorList>
            <person name="Sheffer M.M."/>
            <person name="Hoppe A."/>
            <person name="Krehenwinkel H."/>
            <person name="Uhl G."/>
            <person name="Kuss A.W."/>
            <person name="Jensen L."/>
            <person name="Jensen C."/>
            <person name="Gillespie R.G."/>
            <person name="Hoff K.J."/>
            <person name="Prost S."/>
        </authorList>
    </citation>
    <scope>NUCLEOTIDE SEQUENCE</scope>
</reference>
<accession>A0A8T0FRN3</accession>
<protein>
    <submittedName>
        <fullName evidence="1">Uncharacterized protein</fullName>
    </submittedName>
</protein>
<proteinExistence type="predicted"/>
<comment type="caution">
    <text evidence="1">The sequence shown here is derived from an EMBL/GenBank/DDBJ whole genome shotgun (WGS) entry which is preliminary data.</text>
</comment>
<organism evidence="1 2">
    <name type="scientific">Argiope bruennichi</name>
    <name type="common">Wasp spider</name>
    <name type="synonym">Aranea bruennichi</name>
    <dbReference type="NCBI Taxonomy" id="94029"/>
    <lineage>
        <taxon>Eukaryota</taxon>
        <taxon>Metazoa</taxon>
        <taxon>Ecdysozoa</taxon>
        <taxon>Arthropoda</taxon>
        <taxon>Chelicerata</taxon>
        <taxon>Arachnida</taxon>
        <taxon>Araneae</taxon>
        <taxon>Araneomorphae</taxon>
        <taxon>Entelegynae</taxon>
        <taxon>Araneoidea</taxon>
        <taxon>Araneidae</taxon>
        <taxon>Argiope</taxon>
    </lineage>
</organism>
<evidence type="ECO:0000313" key="1">
    <source>
        <dbReference type="EMBL" id="KAF8793824.1"/>
    </source>
</evidence>
<dbReference type="EMBL" id="JABXBU010000002">
    <property type="protein sequence ID" value="KAF8793824.1"/>
    <property type="molecule type" value="Genomic_DNA"/>
</dbReference>
<dbReference type="AlphaFoldDB" id="A0A8T0FRN3"/>
<evidence type="ECO:0000313" key="2">
    <source>
        <dbReference type="Proteomes" id="UP000807504"/>
    </source>
</evidence>
<keyword evidence="2" id="KW-1185">Reference proteome</keyword>
<dbReference type="Proteomes" id="UP000807504">
    <property type="component" value="Unassembled WGS sequence"/>
</dbReference>
<name>A0A8T0FRN3_ARGBR</name>